<accession>A0A2G9H260</accession>
<feature type="coiled-coil region" evidence="1">
    <location>
        <begin position="109"/>
        <end position="139"/>
    </location>
</feature>
<keyword evidence="1" id="KW-0175">Coiled coil</keyword>
<dbReference type="OrthoDB" id="1927611at2759"/>
<dbReference type="AlphaFoldDB" id="A0A2G9H260"/>
<dbReference type="PANTHER" id="PTHR33735:SF26">
    <property type="entry name" value="PTERIN-BINDING DOMAIN-CONTAINING PROTEIN"/>
    <property type="match status" value="1"/>
</dbReference>
<gene>
    <name evidence="2" type="ORF">CDL12_16002</name>
</gene>
<comment type="caution">
    <text evidence="2">The sequence shown here is derived from an EMBL/GenBank/DDBJ whole genome shotgun (WGS) entry which is preliminary data.</text>
</comment>
<evidence type="ECO:0000313" key="3">
    <source>
        <dbReference type="Proteomes" id="UP000231279"/>
    </source>
</evidence>
<dbReference type="Proteomes" id="UP000231279">
    <property type="component" value="Unassembled WGS sequence"/>
</dbReference>
<evidence type="ECO:0000313" key="2">
    <source>
        <dbReference type="EMBL" id="PIN11380.1"/>
    </source>
</evidence>
<evidence type="ECO:0000256" key="1">
    <source>
        <dbReference type="SAM" id="Coils"/>
    </source>
</evidence>
<dbReference type="STRING" id="429701.A0A2G9H260"/>
<dbReference type="EMBL" id="NKXS01002942">
    <property type="protein sequence ID" value="PIN11380.1"/>
    <property type="molecule type" value="Genomic_DNA"/>
</dbReference>
<feature type="coiled-coil region" evidence="1">
    <location>
        <begin position="170"/>
        <end position="197"/>
    </location>
</feature>
<sequence length="205" mass="22806">MSTANSIIMGHRSTISHIKSYTRSQTLSWNPISRLVISKPNGEINLWGNKTRVQCDNKTTRNSFIVYANSMPGTPPPPPSKPMSWILGLIVSFILPFFTNKWGPLWVLKNRVENAVQTVENIVEAVEKVAEEVDKIAEDIADDLPEGNLKNLVEMVEDAAEKTAKTADSLDNVIDKVQEAEDQVEDMVESIVKEAKNSPKEAESN</sequence>
<organism evidence="2 3">
    <name type="scientific">Handroanthus impetiginosus</name>
    <dbReference type="NCBI Taxonomy" id="429701"/>
    <lineage>
        <taxon>Eukaryota</taxon>
        <taxon>Viridiplantae</taxon>
        <taxon>Streptophyta</taxon>
        <taxon>Embryophyta</taxon>
        <taxon>Tracheophyta</taxon>
        <taxon>Spermatophyta</taxon>
        <taxon>Magnoliopsida</taxon>
        <taxon>eudicotyledons</taxon>
        <taxon>Gunneridae</taxon>
        <taxon>Pentapetalae</taxon>
        <taxon>asterids</taxon>
        <taxon>lamiids</taxon>
        <taxon>Lamiales</taxon>
        <taxon>Bignoniaceae</taxon>
        <taxon>Crescentiina</taxon>
        <taxon>Tabebuia alliance</taxon>
        <taxon>Handroanthus</taxon>
    </lineage>
</organism>
<reference evidence="3" key="1">
    <citation type="journal article" date="2018" name="Gigascience">
        <title>Genome assembly of the Pink Ipe (Handroanthus impetiginosus, Bignoniaceae), a highly valued, ecologically keystone Neotropical timber forest tree.</title>
        <authorList>
            <person name="Silva-Junior O.B."/>
            <person name="Grattapaglia D."/>
            <person name="Novaes E."/>
            <person name="Collevatti R.G."/>
        </authorList>
    </citation>
    <scope>NUCLEOTIDE SEQUENCE [LARGE SCALE GENOMIC DNA]</scope>
    <source>
        <strain evidence="3">cv. UFG-1</strain>
    </source>
</reference>
<name>A0A2G9H260_9LAMI</name>
<dbReference type="PANTHER" id="PTHR33735">
    <property type="entry name" value="EXPRESSED PROTEIN"/>
    <property type="match status" value="1"/>
</dbReference>
<proteinExistence type="predicted"/>
<keyword evidence="3" id="KW-1185">Reference proteome</keyword>
<protein>
    <submittedName>
        <fullName evidence="2">Uncharacterized protein</fullName>
    </submittedName>
</protein>